<keyword evidence="2" id="KW-1185">Reference proteome</keyword>
<accession>A0A225AX49</accession>
<organism evidence="1 2">
    <name type="scientific">Talaromyces atroroseus</name>
    <dbReference type="NCBI Taxonomy" id="1441469"/>
    <lineage>
        <taxon>Eukaryota</taxon>
        <taxon>Fungi</taxon>
        <taxon>Dikarya</taxon>
        <taxon>Ascomycota</taxon>
        <taxon>Pezizomycotina</taxon>
        <taxon>Eurotiomycetes</taxon>
        <taxon>Eurotiomycetidae</taxon>
        <taxon>Eurotiales</taxon>
        <taxon>Trichocomaceae</taxon>
        <taxon>Talaromyces</taxon>
        <taxon>Talaromyces sect. Trachyspermi</taxon>
    </lineage>
</organism>
<evidence type="ECO:0000313" key="2">
    <source>
        <dbReference type="Proteomes" id="UP000214365"/>
    </source>
</evidence>
<proteinExistence type="predicted"/>
<gene>
    <name evidence="1" type="ORF">UA08_05011</name>
</gene>
<protein>
    <submittedName>
        <fullName evidence="1">Uncharacterized protein</fullName>
    </submittedName>
</protein>
<reference evidence="1 2" key="1">
    <citation type="submission" date="2015-06" db="EMBL/GenBank/DDBJ databases">
        <title>Talaromyces atroroseus IBT 11181 draft genome.</title>
        <authorList>
            <person name="Rasmussen K.B."/>
            <person name="Rasmussen S."/>
            <person name="Petersen B."/>
            <person name="Sicheritz-Ponten T."/>
            <person name="Mortensen U.H."/>
            <person name="Thrane U."/>
        </authorList>
    </citation>
    <scope>NUCLEOTIDE SEQUENCE [LARGE SCALE GENOMIC DNA]</scope>
    <source>
        <strain evidence="1 2">IBT 11181</strain>
    </source>
</reference>
<dbReference type="EMBL" id="LFMY01000007">
    <property type="protein sequence ID" value="OKL59556.1"/>
    <property type="molecule type" value="Genomic_DNA"/>
</dbReference>
<comment type="caution">
    <text evidence="1">The sequence shown here is derived from an EMBL/GenBank/DDBJ whole genome shotgun (WGS) entry which is preliminary data.</text>
</comment>
<evidence type="ECO:0000313" key="1">
    <source>
        <dbReference type="EMBL" id="OKL59556.1"/>
    </source>
</evidence>
<dbReference type="Proteomes" id="UP000214365">
    <property type="component" value="Unassembled WGS sequence"/>
</dbReference>
<dbReference type="AlphaFoldDB" id="A0A225AX49"/>
<dbReference type="GeneID" id="31004767"/>
<sequence length="176" mass="19984">MNWETFYDERSLFLLDSNYAIVQQAFVPGSSQIPEQSMLVSNFVTAHQQINYATNVPENENVSREEATEAFKIRAINLLKTPKPELHDAIRALEEMTTFLVENSKPLKSTRNDPRLNVAEMEAMGQFLIKVCDDIEPRGLVDYEMGVWEEEILDLIARCIDKCESEKAADSGPPKA</sequence>
<dbReference type="OrthoDB" id="5552418at2759"/>
<dbReference type="RefSeq" id="XP_020119677.1">
    <property type="nucleotide sequence ID" value="XM_020267546.1"/>
</dbReference>
<name>A0A225AX49_TALAT</name>